<dbReference type="SUPFAM" id="SSF51197">
    <property type="entry name" value="Clavaminate synthase-like"/>
    <property type="match status" value="1"/>
</dbReference>
<dbReference type="PANTHER" id="PTHR40470">
    <property type="entry name" value="PHYTANOYL-COA DIOXYGENASE FAMILY PROTEIN (AFU_ORTHOLOGUE AFUA_2G15850)"/>
    <property type="match status" value="1"/>
</dbReference>
<evidence type="ECO:0000313" key="1">
    <source>
        <dbReference type="EMBL" id="MBE0368031.1"/>
    </source>
</evidence>
<reference evidence="1 2" key="1">
    <citation type="submission" date="2015-03" db="EMBL/GenBank/DDBJ databases">
        <title>Genome sequence of Pseudoalteromonas aurantia.</title>
        <authorList>
            <person name="Xie B.-B."/>
            <person name="Rong J.-C."/>
            <person name="Qin Q.-L."/>
            <person name="Zhang Y.-Z."/>
        </authorList>
    </citation>
    <scope>NUCLEOTIDE SEQUENCE [LARGE SCALE GENOMIC DNA]</scope>
    <source>
        <strain evidence="1 2">208</strain>
    </source>
</reference>
<dbReference type="EMBL" id="AQGV01000012">
    <property type="protein sequence ID" value="MBE0368031.1"/>
    <property type="molecule type" value="Genomic_DNA"/>
</dbReference>
<keyword evidence="2" id="KW-1185">Reference proteome</keyword>
<accession>A0ABR9EAN3</accession>
<dbReference type="PANTHER" id="PTHR40470:SF1">
    <property type="entry name" value="PHYTANOYL-COA DIOXYGENASE FAMILY PROTEIN (AFU_ORTHOLOGUE AFUA_2G15850)"/>
    <property type="match status" value="1"/>
</dbReference>
<protein>
    <recommendedName>
        <fullName evidence="3">Phytanoyl-CoA dioxygenase</fullName>
    </recommendedName>
</protein>
<dbReference type="InterPro" id="IPR008775">
    <property type="entry name" value="Phytyl_CoA_dOase-like"/>
</dbReference>
<dbReference type="Proteomes" id="UP000615755">
    <property type="component" value="Unassembled WGS sequence"/>
</dbReference>
<dbReference type="Gene3D" id="2.60.120.620">
    <property type="entry name" value="q2cbj1_9rhob like domain"/>
    <property type="match status" value="1"/>
</dbReference>
<evidence type="ECO:0008006" key="3">
    <source>
        <dbReference type="Google" id="ProtNLM"/>
    </source>
</evidence>
<dbReference type="RefSeq" id="WP_318782603.1">
    <property type="nucleotide sequence ID" value="NZ_AQGV01000012.1"/>
</dbReference>
<gene>
    <name evidence="1" type="ORF">PAUR_a1539</name>
</gene>
<sequence length="251" mass="28741">MTLEFEKSGFAVIRNALTAKELAPIKEATQYYHKLWKKKNDEAYKNGAINSAYLTHQAHLPEGKRALLFNVIGSHKLRHIIDDTLGPDAAFMNTQLFFDPLNPNQANYWHRDSQYHLTIEEQKLALTGPNVVHYRVALTDDPSVELVPETHKRWDRNDELDIRLQNNGHTNDEDIEGAVKISLKAGDILVFSANMIHRGLYGKNRFALDILLCDPDPMFEKYISRDILPSELTLKELENPSLFVNTNVFIS</sequence>
<proteinExistence type="predicted"/>
<comment type="caution">
    <text evidence="1">The sequence shown here is derived from an EMBL/GenBank/DDBJ whole genome shotgun (WGS) entry which is preliminary data.</text>
</comment>
<evidence type="ECO:0000313" key="2">
    <source>
        <dbReference type="Proteomes" id="UP000615755"/>
    </source>
</evidence>
<name>A0ABR9EAN3_9GAMM</name>
<dbReference type="Pfam" id="PF05721">
    <property type="entry name" value="PhyH"/>
    <property type="match status" value="1"/>
</dbReference>
<organism evidence="1 2">
    <name type="scientific">Pseudoalteromonas aurantia 208</name>
    <dbReference type="NCBI Taxonomy" id="1314867"/>
    <lineage>
        <taxon>Bacteria</taxon>
        <taxon>Pseudomonadati</taxon>
        <taxon>Pseudomonadota</taxon>
        <taxon>Gammaproteobacteria</taxon>
        <taxon>Alteromonadales</taxon>
        <taxon>Pseudoalteromonadaceae</taxon>
        <taxon>Pseudoalteromonas</taxon>
    </lineage>
</organism>